<evidence type="ECO:0000256" key="13">
    <source>
        <dbReference type="PIRSR" id="PIRSR627057-2"/>
    </source>
</evidence>
<evidence type="ECO:0000259" key="15">
    <source>
        <dbReference type="Pfam" id="PF01435"/>
    </source>
</evidence>
<protein>
    <recommendedName>
        <fullName evidence="14">CAAX prenyl protease</fullName>
        <ecNumber evidence="14">3.4.24.84</ecNumber>
    </recommendedName>
</protein>
<dbReference type="InterPro" id="IPR032456">
    <property type="entry name" value="Peptidase_M48_N"/>
</dbReference>
<keyword evidence="10 14" id="KW-0472">Membrane</keyword>
<evidence type="ECO:0000256" key="14">
    <source>
        <dbReference type="RuleBase" id="RU366005"/>
    </source>
</evidence>
<feature type="binding site" evidence="13">
    <location>
        <position position="328"/>
    </location>
    <ligand>
        <name>Zn(2+)</name>
        <dbReference type="ChEBI" id="CHEBI:29105"/>
        <note>catalytic</note>
    </ligand>
</feature>
<organism evidence="17 18">
    <name type="scientific">Cyphomyrmex costatus</name>
    <dbReference type="NCBI Taxonomy" id="456900"/>
    <lineage>
        <taxon>Eukaryota</taxon>
        <taxon>Metazoa</taxon>
        <taxon>Ecdysozoa</taxon>
        <taxon>Arthropoda</taxon>
        <taxon>Hexapoda</taxon>
        <taxon>Insecta</taxon>
        <taxon>Pterygota</taxon>
        <taxon>Neoptera</taxon>
        <taxon>Endopterygota</taxon>
        <taxon>Hymenoptera</taxon>
        <taxon>Apocrita</taxon>
        <taxon>Aculeata</taxon>
        <taxon>Formicoidea</taxon>
        <taxon>Formicidae</taxon>
        <taxon>Myrmicinae</taxon>
        <taxon>Cyphomyrmex</taxon>
    </lineage>
</organism>
<name>A0A151IEH5_9HYME</name>
<dbReference type="PANTHER" id="PTHR10120">
    <property type="entry name" value="CAAX PRENYL PROTEASE 1"/>
    <property type="match status" value="1"/>
</dbReference>
<evidence type="ECO:0000256" key="2">
    <source>
        <dbReference type="ARBA" id="ARBA00022670"/>
    </source>
</evidence>
<dbReference type="Pfam" id="PF16491">
    <property type="entry name" value="Peptidase_M48_N"/>
    <property type="match status" value="1"/>
</dbReference>
<accession>A0A151IEH5</accession>
<dbReference type="EMBL" id="KQ977862">
    <property type="protein sequence ID" value="KYM99264.1"/>
    <property type="molecule type" value="Genomic_DNA"/>
</dbReference>
<dbReference type="FunFam" id="3.30.2010.10:FF:000002">
    <property type="entry name" value="CAAX prenyl protease"/>
    <property type="match status" value="1"/>
</dbReference>
<keyword evidence="4 13" id="KW-0479">Metal-binding</keyword>
<feature type="active site" description="Proton donor" evidence="12">
    <location>
        <position position="412"/>
    </location>
</feature>
<evidence type="ECO:0000313" key="18">
    <source>
        <dbReference type="Proteomes" id="UP000078542"/>
    </source>
</evidence>
<keyword evidence="7 13" id="KW-0862">Zinc</keyword>
<keyword evidence="6 14" id="KW-0256">Endoplasmic reticulum</keyword>
<evidence type="ECO:0000256" key="1">
    <source>
        <dbReference type="ARBA" id="ARBA00004477"/>
    </source>
</evidence>
<reference evidence="17 18" key="1">
    <citation type="submission" date="2016-03" db="EMBL/GenBank/DDBJ databases">
        <title>Cyphomyrmex costatus WGS genome.</title>
        <authorList>
            <person name="Nygaard S."/>
            <person name="Hu H."/>
            <person name="Boomsma J."/>
            <person name="Zhang G."/>
        </authorList>
    </citation>
    <scope>NUCLEOTIDE SEQUENCE [LARGE SCALE GENOMIC DNA]</scope>
    <source>
        <strain evidence="17">MS0001</strain>
        <tissue evidence="17">Whole body</tissue>
    </source>
</reference>
<evidence type="ECO:0000256" key="6">
    <source>
        <dbReference type="ARBA" id="ARBA00022824"/>
    </source>
</evidence>
<feature type="domain" description="Peptidase M48" evidence="15">
    <location>
        <begin position="244"/>
        <end position="465"/>
    </location>
</feature>
<dbReference type="GO" id="GO:0046872">
    <property type="term" value="F:metal ion binding"/>
    <property type="evidence" value="ECO:0007669"/>
    <property type="project" value="UniProtKB-UniRule"/>
</dbReference>
<evidence type="ECO:0000259" key="16">
    <source>
        <dbReference type="Pfam" id="PF16491"/>
    </source>
</evidence>
<keyword evidence="5 14" id="KW-0378">Hydrolase</keyword>
<dbReference type="Gene3D" id="3.30.2010.10">
    <property type="entry name" value="Metalloproteases ('zincins'), catalytic domain"/>
    <property type="match status" value="1"/>
</dbReference>
<comment type="catalytic activity">
    <reaction evidence="11 14">
        <text>Hydrolyzes the peptide bond -P2-(S-farnesyl or geranylgeranyl)C-P1'-P2'-P3'-COOH where P1' and P2' are amino acids with aliphatic side chains and P3' is any C-terminal residue.</text>
        <dbReference type="EC" id="3.4.24.84"/>
    </reaction>
</comment>
<evidence type="ECO:0000256" key="10">
    <source>
        <dbReference type="ARBA" id="ARBA00023136"/>
    </source>
</evidence>
<dbReference type="STRING" id="456900.A0A151IEH5"/>
<dbReference type="GO" id="GO:0071586">
    <property type="term" value="P:CAAX-box protein processing"/>
    <property type="evidence" value="ECO:0007669"/>
    <property type="project" value="UniProtKB-UniRule"/>
</dbReference>
<feature type="active site" evidence="12">
    <location>
        <position position="329"/>
    </location>
</feature>
<dbReference type="GO" id="GO:0005789">
    <property type="term" value="C:endoplasmic reticulum membrane"/>
    <property type="evidence" value="ECO:0007669"/>
    <property type="project" value="UniProtKB-SubCell"/>
</dbReference>
<keyword evidence="3 14" id="KW-0812">Transmembrane</keyword>
<comment type="function">
    <text evidence="14">Proteolytically removes the C-terminal three residues of farnesylated proteins.</text>
</comment>
<evidence type="ECO:0000256" key="9">
    <source>
        <dbReference type="ARBA" id="ARBA00023049"/>
    </source>
</evidence>
<keyword evidence="8 14" id="KW-1133">Transmembrane helix</keyword>
<evidence type="ECO:0000256" key="4">
    <source>
        <dbReference type="ARBA" id="ARBA00022723"/>
    </source>
</evidence>
<proteinExistence type="inferred from homology"/>
<gene>
    <name evidence="17" type="ORF">ALC62_09991</name>
</gene>
<feature type="transmembrane region" description="Helical" evidence="14">
    <location>
        <begin position="377"/>
        <end position="403"/>
    </location>
</feature>
<dbReference type="EC" id="3.4.24.84" evidence="14"/>
<dbReference type="InterPro" id="IPR001915">
    <property type="entry name" value="Peptidase_M48"/>
</dbReference>
<keyword evidence="2 14" id="KW-0645">Protease</keyword>
<comment type="similarity">
    <text evidence="14">Belongs to the peptidase M48A family.</text>
</comment>
<keyword evidence="9 14" id="KW-0482">Metalloprotease</keyword>
<feature type="transmembrane region" description="Helical" evidence="14">
    <location>
        <begin position="186"/>
        <end position="205"/>
    </location>
</feature>
<feature type="domain" description="CAAX prenyl protease 1 N-terminal" evidence="16">
    <location>
        <begin position="100"/>
        <end position="241"/>
    </location>
</feature>
<dbReference type="AlphaFoldDB" id="A0A151IEH5"/>
<evidence type="ECO:0000256" key="8">
    <source>
        <dbReference type="ARBA" id="ARBA00022989"/>
    </source>
</evidence>
<feature type="binding site" evidence="13">
    <location>
        <position position="408"/>
    </location>
    <ligand>
        <name>Zn(2+)</name>
        <dbReference type="ChEBI" id="CHEBI:29105"/>
        <note>catalytic</note>
    </ligand>
</feature>
<sequence>MEAVLNFWEKHILETILCVKWLLIFWNYYLGFRQRALLKRLVDLPKSVEGLMSKDVYDKARAYALDRNTFGIIQDAYINIYNTVSTMNTSMSSMYYIHEFALMFLQLILVFYGYYYFWQWSIKIAKYCDFNHENEILISMICMFIVGLVSHVANLPIAIYDTFVLEQKHGFNKQTTMFFIKDEIKKFVVGQILILPILNCVIWVVQNGGDYFFWYLWILFVVLSLFIMILYPEIIAPLFDKYSPLPEGELKQKIEELAASLNYPLYKLFIVEGSKRSSHSNAYLYGFYKYKRIVLFDTLIKDYCKKDESDVDKEHGCETDEILAVLAHELGHWKHNHAVKGFVLSQIILGANFVVFAKLLRYTPMYSAFGFTDTEPILIGLFIVTMYILMPLNTIFSFISIVISRKYEFQADRFATKLGHGDSLKAALLKLQKDNLGFPIYDKLYSCWNHSHPPTIERLEAVDKTQ</sequence>
<evidence type="ECO:0000256" key="11">
    <source>
        <dbReference type="ARBA" id="ARBA00044456"/>
    </source>
</evidence>
<feature type="transmembrane region" description="Helical" evidence="14">
    <location>
        <begin position="137"/>
        <end position="165"/>
    </location>
</feature>
<dbReference type="GO" id="GO:0004222">
    <property type="term" value="F:metalloendopeptidase activity"/>
    <property type="evidence" value="ECO:0007669"/>
    <property type="project" value="UniProtKB-UniRule"/>
</dbReference>
<feature type="transmembrane region" description="Helical" evidence="14">
    <location>
        <begin position="338"/>
        <end position="357"/>
    </location>
</feature>
<dbReference type="CDD" id="cd07343">
    <property type="entry name" value="M48A_Zmpste24p_like"/>
    <property type="match status" value="1"/>
</dbReference>
<dbReference type="Proteomes" id="UP000078542">
    <property type="component" value="Unassembled WGS sequence"/>
</dbReference>
<comment type="cofactor">
    <cofactor evidence="13 14">
        <name>Zn(2+)</name>
        <dbReference type="ChEBI" id="CHEBI:29105"/>
    </cofactor>
    <text evidence="13 14">Binds 1 zinc ion per subunit.</text>
</comment>
<evidence type="ECO:0000256" key="7">
    <source>
        <dbReference type="ARBA" id="ARBA00022833"/>
    </source>
</evidence>
<dbReference type="Pfam" id="PF01435">
    <property type="entry name" value="Peptidase_M48"/>
    <property type="match status" value="1"/>
</dbReference>
<feature type="binding site" evidence="13">
    <location>
        <position position="332"/>
    </location>
    <ligand>
        <name>Zn(2+)</name>
        <dbReference type="ChEBI" id="CHEBI:29105"/>
        <note>catalytic</note>
    </ligand>
</feature>
<evidence type="ECO:0000313" key="17">
    <source>
        <dbReference type="EMBL" id="KYM99264.1"/>
    </source>
</evidence>
<keyword evidence="18" id="KW-1185">Reference proteome</keyword>
<feature type="transmembrane region" description="Helical" evidence="14">
    <location>
        <begin position="12"/>
        <end position="30"/>
    </location>
</feature>
<feature type="transmembrane region" description="Helical" evidence="14">
    <location>
        <begin position="95"/>
        <end position="117"/>
    </location>
</feature>
<feature type="transmembrane region" description="Helical" evidence="14">
    <location>
        <begin position="211"/>
        <end position="231"/>
    </location>
</feature>
<evidence type="ECO:0000256" key="12">
    <source>
        <dbReference type="PIRSR" id="PIRSR627057-1"/>
    </source>
</evidence>
<evidence type="ECO:0000256" key="3">
    <source>
        <dbReference type="ARBA" id="ARBA00022692"/>
    </source>
</evidence>
<dbReference type="InterPro" id="IPR027057">
    <property type="entry name" value="CAXX_Prtase_1"/>
</dbReference>
<evidence type="ECO:0000256" key="5">
    <source>
        <dbReference type="ARBA" id="ARBA00022801"/>
    </source>
</evidence>
<comment type="subcellular location">
    <subcellularLocation>
        <location evidence="1 14">Endoplasmic reticulum membrane</location>
        <topology evidence="1 14">Multi-pass membrane protein</topology>
    </subcellularLocation>
</comment>